<evidence type="ECO:0000313" key="3">
    <source>
        <dbReference type="Proteomes" id="UP000324629"/>
    </source>
</evidence>
<feature type="non-terminal residue" evidence="2">
    <location>
        <position position="1"/>
    </location>
</feature>
<organism evidence="2 3">
    <name type="scientific">Paragonimus westermani</name>
    <dbReference type="NCBI Taxonomy" id="34504"/>
    <lineage>
        <taxon>Eukaryota</taxon>
        <taxon>Metazoa</taxon>
        <taxon>Spiralia</taxon>
        <taxon>Lophotrochozoa</taxon>
        <taxon>Platyhelminthes</taxon>
        <taxon>Trematoda</taxon>
        <taxon>Digenea</taxon>
        <taxon>Plagiorchiida</taxon>
        <taxon>Troglotremata</taxon>
        <taxon>Troglotrematidae</taxon>
        <taxon>Paragonimus</taxon>
    </lineage>
</organism>
<comment type="caution">
    <text evidence="2">The sequence shown here is derived from an EMBL/GenBank/DDBJ whole genome shotgun (WGS) entry which is preliminary data.</text>
</comment>
<proteinExistence type="predicted"/>
<feature type="region of interest" description="Disordered" evidence="1">
    <location>
        <begin position="1"/>
        <end position="106"/>
    </location>
</feature>
<evidence type="ECO:0000256" key="1">
    <source>
        <dbReference type="SAM" id="MobiDB-lite"/>
    </source>
</evidence>
<feature type="compositionally biased region" description="Basic and acidic residues" evidence="1">
    <location>
        <begin position="12"/>
        <end position="29"/>
    </location>
</feature>
<feature type="compositionally biased region" description="Polar residues" evidence="1">
    <location>
        <begin position="83"/>
        <end position="95"/>
    </location>
</feature>
<protein>
    <submittedName>
        <fullName evidence="2">Uncharacterized protein</fullName>
    </submittedName>
</protein>
<gene>
    <name evidence="2" type="ORF">DEA37_0002002</name>
</gene>
<feature type="non-terminal residue" evidence="2">
    <location>
        <position position="207"/>
    </location>
</feature>
<feature type="compositionally biased region" description="Basic and acidic residues" evidence="1">
    <location>
        <begin position="36"/>
        <end position="45"/>
    </location>
</feature>
<feature type="compositionally biased region" description="Polar residues" evidence="1">
    <location>
        <begin position="1"/>
        <end position="11"/>
    </location>
</feature>
<dbReference type="EMBL" id="QNGE01002088">
    <property type="protein sequence ID" value="KAA3676245.1"/>
    <property type="molecule type" value="Genomic_DNA"/>
</dbReference>
<dbReference type="Proteomes" id="UP000324629">
    <property type="component" value="Unassembled WGS sequence"/>
</dbReference>
<feature type="region of interest" description="Disordered" evidence="1">
    <location>
        <begin position="134"/>
        <end position="153"/>
    </location>
</feature>
<sequence length="207" mass="23086">RNTSCGRLQTNSKEDNHPRLIPDRIEREIPVSVGDSRPHSTDTDFIRVNPMVAGPQIPWRPTSKHPKIQSSTNLEETGRLSGSVRQPTKRPSSSARLKRQSPEEITECCEQDTLSLIESTGDVQRLVVPNGITTEEPQLEHALPPPPPYTKSHLQRPLKEEVTQATEELSGFLVPIQQTPSVNVLPTPLHTDEAVESRGFDNVRDTL</sequence>
<dbReference type="AlphaFoldDB" id="A0A5J4NKZ0"/>
<name>A0A5J4NKZ0_9TREM</name>
<evidence type="ECO:0000313" key="2">
    <source>
        <dbReference type="EMBL" id="KAA3676245.1"/>
    </source>
</evidence>
<reference evidence="2 3" key="1">
    <citation type="journal article" date="2019" name="Gigascience">
        <title>Whole-genome sequence of the oriental lung fluke Paragonimus westermani.</title>
        <authorList>
            <person name="Oey H."/>
            <person name="Zakrzewski M."/>
            <person name="Narain K."/>
            <person name="Devi K.R."/>
            <person name="Agatsuma T."/>
            <person name="Nawaratna S."/>
            <person name="Gobert G.N."/>
            <person name="Jones M.K."/>
            <person name="Ragan M.A."/>
            <person name="McManus D.P."/>
            <person name="Krause L."/>
        </authorList>
    </citation>
    <scope>NUCLEOTIDE SEQUENCE [LARGE SCALE GENOMIC DNA]</scope>
    <source>
        <strain evidence="2 3">IND2009</strain>
    </source>
</reference>
<keyword evidence="3" id="KW-1185">Reference proteome</keyword>
<accession>A0A5J4NKZ0</accession>